<dbReference type="Gene3D" id="3.30.160.60">
    <property type="entry name" value="Classic Zinc Finger"/>
    <property type="match status" value="1"/>
</dbReference>
<keyword evidence="5 10" id="KW-0863">Zinc-finger</keyword>
<keyword evidence="4" id="KW-0677">Repeat</keyword>
<feature type="domain" description="C2H2-type" evidence="12">
    <location>
        <begin position="27"/>
        <end position="54"/>
    </location>
</feature>
<evidence type="ECO:0000256" key="3">
    <source>
        <dbReference type="ARBA" id="ARBA00022723"/>
    </source>
</evidence>
<evidence type="ECO:0000256" key="1">
    <source>
        <dbReference type="ARBA" id="ARBA00004123"/>
    </source>
</evidence>
<keyword evidence="8" id="KW-0804">Transcription</keyword>
<dbReference type="PROSITE" id="PS00028">
    <property type="entry name" value="ZINC_FINGER_C2H2_1"/>
    <property type="match status" value="1"/>
</dbReference>
<evidence type="ECO:0000256" key="4">
    <source>
        <dbReference type="ARBA" id="ARBA00022737"/>
    </source>
</evidence>
<evidence type="ECO:0000259" key="12">
    <source>
        <dbReference type="PROSITE" id="PS50157"/>
    </source>
</evidence>
<dbReference type="PROSITE" id="PS50157">
    <property type="entry name" value="ZINC_FINGER_C2H2_2"/>
    <property type="match status" value="1"/>
</dbReference>
<dbReference type="GO" id="GO:0008270">
    <property type="term" value="F:zinc ion binding"/>
    <property type="evidence" value="ECO:0007669"/>
    <property type="project" value="UniProtKB-KW"/>
</dbReference>
<keyword evidence="6" id="KW-0862">Zinc</keyword>
<dbReference type="FunFam" id="3.30.160.60:FF:000193">
    <property type="entry name" value="Zinc finger protein 300"/>
    <property type="match status" value="1"/>
</dbReference>
<organism evidence="13 14">
    <name type="scientific">Caerostris darwini</name>
    <dbReference type="NCBI Taxonomy" id="1538125"/>
    <lineage>
        <taxon>Eukaryota</taxon>
        <taxon>Metazoa</taxon>
        <taxon>Ecdysozoa</taxon>
        <taxon>Arthropoda</taxon>
        <taxon>Chelicerata</taxon>
        <taxon>Arachnida</taxon>
        <taxon>Araneae</taxon>
        <taxon>Araneomorphae</taxon>
        <taxon>Entelegynae</taxon>
        <taxon>Araneoidea</taxon>
        <taxon>Araneidae</taxon>
        <taxon>Caerostris</taxon>
    </lineage>
</organism>
<comment type="similarity">
    <text evidence="2">Belongs to the krueppel C2H2-type zinc-finger protein family.</text>
</comment>
<proteinExistence type="inferred from homology"/>
<reference evidence="13 14" key="1">
    <citation type="submission" date="2021-06" db="EMBL/GenBank/DDBJ databases">
        <title>Caerostris darwini draft genome.</title>
        <authorList>
            <person name="Kono N."/>
            <person name="Arakawa K."/>
        </authorList>
    </citation>
    <scope>NUCLEOTIDE SEQUENCE [LARGE SCALE GENOMIC DNA]</scope>
</reference>
<name>A0AAV4MTT1_9ARAC</name>
<evidence type="ECO:0000256" key="2">
    <source>
        <dbReference type="ARBA" id="ARBA00006991"/>
    </source>
</evidence>
<dbReference type="Proteomes" id="UP001054837">
    <property type="component" value="Unassembled WGS sequence"/>
</dbReference>
<dbReference type="AlphaFoldDB" id="A0AAV4MTT1"/>
<dbReference type="SUPFAM" id="SSF57667">
    <property type="entry name" value="beta-beta-alpha zinc fingers"/>
    <property type="match status" value="1"/>
</dbReference>
<evidence type="ECO:0000256" key="11">
    <source>
        <dbReference type="SAM" id="MobiDB-lite"/>
    </source>
</evidence>
<protein>
    <recommendedName>
        <fullName evidence="12">C2H2-type domain-containing protein</fullName>
    </recommendedName>
</protein>
<dbReference type="InterPro" id="IPR036236">
    <property type="entry name" value="Znf_C2H2_sf"/>
</dbReference>
<dbReference type="Pfam" id="PF00096">
    <property type="entry name" value="zf-C2H2"/>
    <property type="match status" value="1"/>
</dbReference>
<comment type="subcellular location">
    <subcellularLocation>
        <location evidence="1">Nucleus</location>
    </subcellularLocation>
</comment>
<keyword evidence="3" id="KW-0479">Metal-binding</keyword>
<evidence type="ECO:0000256" key="6">
    <source>
        <dbReference type="ARBA" id="ARBA00022833"/>
    </source>
</evidence>
<evidence type="ECO:0000313" key="13">
    <source>
        <dbReference type="EMBL" id="GIX74801.1"/>
    </source>
</evidence>
<keyword evidence="9" id="KW-0539">Nucleus</keyword>
<dbReference type="EMBL" id="BPLQ01000771">
    <property type="protein sequence ID" value="GIX74801.1"/>
    <property type="molecule type" value="Genomic_DNA"/>
</dbReference>
<sequence length="430" mass="49361">MHIVSQCLMQELNFYIHGQNRSNFGVHKCQTCGKNFNRADNLRVHERTHSKQKAFKCHYCTYGCLLNPYVLLKKINIPDMEKYCGAEKTKQNLSNSESMECSNDVASEINTSKAQHIPLHSSLKLCIKCKIKGEKTLTPWKCKACDQPLCCQRSGERCFDSFHSSLNIPRTHVPSRMLKRGYCRQCKIKGKKGRTYWKCSLCDHPLCCQKNRETCFDQFHAVLSTNPENVSSGRISDVRNTSGEDVLNDKNVSIDVSKKNKVEREISEESDDNTDHVPVKVISRKICVHCKANGKSVRTSWRCRGCCKPLCNQTTGECCFQLFHSSDVEKTENLKLDSEKQQSAEQKNSMHVNSPPTIMSDDHLPLYTMVKRDCVYCKTKGRKSLTNWHCNACGKPLCRQRYGNTCFYMYHSPTKGKRPDVKRLLQVFHK</sequence>
<gene>
    <name evidence="13" type="primary">AVEN_63971_1</name>
    <name evidence="13" type="ORF">CDAR_73731</name>
</gene>
<evidence type="ECO:0000256" key="9">
    <source>
        <dbReference type="ARBA" id="ARBA00023242"/>
    </source>
</evidence>
<keyword evidence="7" id="KW-0805">Transcription regulation</keyword>
<evidence type="ECO:0000313" key="14">
    <source>
        <dbReference type="Proteomes" id="UP001054837"/>
    </source>
</evidence>
<accession>A0AAV4MTT1</accession>
<evidence type="ECO:0000256" key="10">
    <source>
        <dbReference type="PROSITE-ProRule" id="PRU00042"/>
    </source>
</evidence>
<dbReference type="SMART" id="SM00355">
    <property type="entry name" value="ZnF_C2H2"/>
    <property type="match status" value="1"/>
</dbReference>
<evidence type="ECO:0000256" key="7">
    <source>
        <dbReference type="ARBA" id="ARBA00023015"/>
    </source>
</evidence>
<evidence type="ECO:0000256" key="8">
    <source>
        <dbReference type="ARBA" id="ARBA00023163"/>
    </source>
</evidence>
<dbReference type="InterPro" id="IPR013087">
    <property type="entry name" value="Znf_C2H2_type"/>
</dbReference>
<comment type="caution">
    <text evidence="13">The sequence shown here is derived from an EMBL/GenBank/DDBJ whole genome shotgun (WGS) entry which is preliminary data.</text>
</comment>
<dbReference type="GO" id="GO:0005634">
    <property type="term" value="C:nucleus"/>
    <property type="evidence" value="ECO:0007669"/>
    <property type="project" value="UniProtKB-SubCell"/>
</dbReference>
<keyword evidence="14" id="KW-1185">Reference proteome</keyword>
<feature type="region of interest" description="Disordered" evidence="11">
    <location>
        <begin position="335"/>
        <end position="357"/>
    </location>
</feature>
<feature type="compositionally biased region" description="Polar residues" evidence="11">
    <location>
        <begin position="343"/>
        <end position="357"/>
    </location>
</feature>
<evidence type="ECO:0000256" key="5">
    <source>
        <dbReference type="ARBA" id="ARBA00022771"/>
    </source>
</evidence>